<accession>A0A183J3S5</accession>
<dbReference type="InterPro" id="IPR036179">
    <property type="entry name" value="Ig-like_dom_sf"/>
</dbReference>
<evidence type="ECO:0000313" key="6">
    <source>
        <dbReference type="EMBL" id="VDP32545.1"/>
    </source>
</evidence>
<evidence type="ECO:0000313" key="7">
    <source>
        <dbReference type="Proteomes" id="UP000270296"/>
    </source>
</evidence>
<keyword evidence="4" id="KW-0472">Membrane</keyword>
<dbReference type="InterPro" id="IPR032675">
    <property type="entry name" value="LRR_dom_sf"/>
</dbReference>
<keyword evidence="2" id="KW-0732">Signal</keyword>
<dbReference type="Gene3D" id="3.80.10.10">
    <property type="entry name" value="Ribonuclease Inhibitor"/>
    <property type="match status" value="1"/>
</dbReference>
<dbReference type="Pfam" id="PF13927">
    <property type="entry name" value="Ig_3"/>
    <property type="match status" value="1"/>
</dbReference>
<dbReference type="WBParaSite" id="SBAD_0001088901-mRNA-1">
    <property type="protein sequence ID" value="SBAD_0001088901-mRNA-1"/>
    <property type="gene ID" value="SBAD_0001088901"/>
</dbReference>
<dbReference type="PANTHER" id="PTHR24366:SF96">
    <property type="entry name" value="LEUCINE RICH REPEAT CONTAINING 53"/>
    <property type="match status" value="1"/>
</dbReference>
<evidence type="ECO:0000256" key="1">
    <source>
        <dbReference type="ARBA" id="ARBA00022614"/>
    </source>
</evidence>
<name>A0A183J3S5_9BILA</name>
<dbReference type="EMBL" id="UZAM01014201">
    <property type="protein sequence ID" value="VDP32545.1"/>
    <property type="molecule type" value="Genomic_DNA"/>
</dbReference>
<dbReference type="SMART" id="SM00408">
    <property type="entry name" value="IGc2"/>
    <property type="match status" value="1"/>
</dbReference>
<keyword evidence="3" id="KW-0677">Repeat</keyword>
<dbReference type="Proteomes" id="UP000270296">
    <property type="component" value="Unassembled WGS sequence"/>
</dbReference>
<dbReference type="AlphaFoldDB" id="A0A183J3S5"/>
<dbReference type="SUPFAM" id="SSF52058">
    <property type="entry name" value="L domain-like"/>
    <property type="match status" value="1"/>
</dbReference>
<dbReference type="InterPro" id="IPR003598">
    <property type="entry name" value="Ig_sub2"/>
</dbReference>
<feature type="domain" description="Ig-like" evidence="5">
    <location>
        <begin position="83"/>
        <end position="191"/>
    </location>
</feature>
<evidence type="ECO:0000256" key="2">
    <source>
        <dbReference type="ARBA" id="ARBA00022729"/>
    </source>
</evidence>
<dbReference type="InterPro" id="IPR000483">
    <property type="entry name" value="Cys-rich_flank_reg_C"/>
</dbReference>
<keyword evidence="4" id="KW-1133">Transmembrane helix</keyword>
<keyword evidence="4" id="KW-0812">Transmembrane</keyword>
<sequence>MLRKIFIDRNQLAIVHYAPFVHLLQLKVLNLMHNVWRCDCELRPFIAWQMGKYLTEPPTCESPPRVGGKRWDQLKLDEFACAPNASPWSERRQFLRNQRNVTLMCVVKGDPEPQVEWKFYNYDNETTIVRAVNPKYIIRNSLHPKERLTWTHSLTIIEPHSADAGIYHCIASNPAGTVYVVFQLESGRELTDGSSTDSPLAATESQKLTSHKDLIFIAAILASATLLILLLFVILFCYRKSRGRTLATPAKSANGTGYLAVSDGEPLTLEVNSKVMRDAFIDIQPSVVLPVKDRRNNGGFGSATMDDDGFGDVKRQSPIFTSINESNRHFCNLRETSPETTQMAPLFLCSRAAPLADEEWEETKMPLRETAL</sequence>
<evidence type="ECO:0000256" key="4">
    <source>
        <dbReference type="SAM" id="Phobius"/>
    </source>
</evidence>
<proteinExistence type="predicted"/>
<evidence type="ECO:0000313" key="8">
    <source>
        <dbReference type="WBParaSite" id="SBAD_0001088901-mRNA-1"/>
    </source>
</evidence>
<dbReference type="Gene3D" id="2.60.40.10">
    <property type="entry name" value="Immunoglobulins"/>
    <property type="match status" value="1"/>
</dbReference>
<evidence type="ECO:0000259" key="5">
    <source>
        <dbReference type="PROSITE" id="PS50835"/>
    </source>
</evidence>
<dbReference type="SMART" id="SM00082">
    <property type="entry name" value="LRRCT"/>
    <property type="match status" value="1"/>
</dbReference>
<reference evidence="6 7" key="2">
    <citation type="submission" date="2018-11" db="EMBL/GenBank/DDBJ databases">
        <authorList>
            <consortium name="Pathogen Informatics"/>
        </authorList>
    </citation>
    <scope>NUCLEOTIDE SEQUENCE [LARGE SCALE GENOMIC DNA]</scope>
</reference>
<dbReference type="PANTHER" id="PTHR24366">
    <property type="entry name" value="IG(IMMUNOGLOBULIN) AND LRR(LEUCINE RICH REPEAT) DOMAINS"/>
    <property type="match status" value="1"/>
</dbReference>
<dbReference type="OrthoDB" id="5917255at2759"/>
<dbReference type="InterPro" id="IPR013783">
    <property type="entry name" value="Ig-like_fold"/>
</dbReference>
<dbReference type="PROSITE" id="PS50835">
    <property type="entry name" value="IG_LIKE"/>
    <property type="match status" value="1"/>
</dbReference>
<feature type="transmembrane region" description="Helical" evidence="4">
    <location>
        <begin position="214"/>
        <end position="238"/>
    </location>
</feature>
<evidence type="ECO:0000256" key="3">
    <source>
        <dbReference type="ARBA" id="ARBA00022737"/>
    </source>
</evidence>
<keyword evidence="7" id="KW-1185">Reference proteome</keyword>
<organism evidence="8">
    <name type="scientific">Soboliphyme baturini</name>
    <dbReference type="NCBI Taxonomy" id="241478"/>
    <lineage>
        <taxon>Eukaryota</taxon>
        <taxon>Metazoa</taxon>
        <taxon>Ecdysozoa</taxon>
        <taxon>Nematoda</taxon>
        <taxon>Enoplea</taxon>
        <taxon>Dorylaimia</taxon>
        <taxon>Dioctophymatida</taxon>
        <taxon>Dioctophymatoidea</taxon>
        <taxon>Soboliphymatidae</taxon>
        <taxon>Soboliphyme</taxon>
    </lineage>
</organism>
<gene>
    <name evidence="6" type="ORF">SBAD_LOCUS10523</name>
</gene>
<dbReference type="SUPFAM" id="SSF48726">
    <property type="entry name" value="Immunoglobulin"/>
    <property type="match status" value="1"/>
</dbReference>
<keyword evidence="1" id="KW-0433">Leucine-rich repeat</keyword>
<reference evidence="8" key="1">
    <citation type="submission" date="2016-06" db="UniProtKB">
        <authorList>
            <consortium name="WormBaseParasite"/>
        </authorList>
    </citation>
    <scope>IDENTIFICATION</scope>
</reference>
<dbReference type="InterPro" id="IPR007110">
    <property type="entry name" value="Ig-like_dom"/>
</dbReference>
<protein>
    <submittedName>
        <fullName evidence="8">Ig-like domain-containing protein</fullName>
    </submittedName>
</protein>